<feature type="compositionally biased region" description="Low complexity" evidence="1">
    <location>
        <begin position="173"/>
        <end position="182"/>
    </location>
</feature>
<gene>
    <name evidence="2" type="ORF">PCOR1329_LOCUS76449</name>
</gene>
<dbReference type="Proteomes" id="UP001189429">
    <property type="component" value="Unassembled WGS sequence"/>
</dbReference>
<organism evidence="2 3">
    <name type="scientific">Prorocentrum cordatum</name>
    <dbReference type="NCBI Taxonomy" id="2364126"/>
    <lineage>
        <taxon>Eukaryota</taxon>
        <taxon>Sar</taxon>
        <taxon>Alveolata</taxon>
        <taxon>Dinophyceae</taxon>
        <taxon>Prorocentrales</taxon>
        <taxon>Prorocentraceae</taxon>
        <taxon>Prorocentrum</taxon>
    </lineage>
</organism>
<evidence type="ECO:0000313" key="2">
    <source>
        <dbReference type="EMBL" id="CAK0898714.1"/>
    </source>
</evidence>
<dbReference type="EMBL" id="CAUYUJ010020503">
    <property type="protein sequence ID" value="CAK0898714.1"/>
    <property type="molecule type" value="Genomic_DNA"/>
</dbReference>
<protein>
    <submittedName>
        <fullName evidence="2">Uncharacterized protein</fullName>
    </submittedName>
</protein>
<feature type="region of interest" description="Disordered" evidence="1">
    <location>
        <begin position="173"/>
        <end position="207"/>
    </location>
</feature>
<feature type="non-terminal residue" evidence="2">
    <location>
        <position position="207"/>
    </location>
</feature>
<accession>A0ABN9XGB6</accession>
<comment type="caution">
    <text evidence="2">The sequence shown here is derived from an EMBL/GenBank/DDBJ whole genome shotgun (WGS) entry which is preliminary data.</text>
</comment>
<name>A0ABN9XGB6_9DINO</name>
<reference evidence="2" key="1">
    <citation type="submission" date="2023-10" db="EMBL/GenBank/DDBJ databases">
        <authorList>
            <person name="Chen Y."/>
            <person name="Shah S."/>
            <person name="Dougan E. K."/>
            <person name="Thang M."/>
            <person name="Chan C."/>
        </authorList>
    </citation>
    <scope>NUCLEOTIDE SEQUENCE [LARGE SCALE GENOMIC DNA]</scope>
</reference>
<proteinExistence type="predicted"/>
<sequence>MTKLIQAKHRPAEVPDRAVTWPALAWFSPMRVGECVWSSGSGRDKVLTGGDVAARCGGCPTTTADQPPAGEERNQCRTGECLCPALVAEWAQQHFSERFATEKHLPLCCQRNGTPAMREEVQKVLEQRIRPHLPRIGGAAALYHIYPDVELIKNLGRQSSTFWGASEGAKVAAAGPAGAARGTTSLHADSRPPKAERPRAQGAEARR</sequence>
<evidence type="ECO:0000313" key="3">
    <source>
        <dbReference type="Proteomes" id="UP001189429"/>
    </source>
</evidence>
<evidence type="ECO:0000256" key="1">
    <source>
        <dbReference type="SAM" id="MobiDB-lite"/>
    </source>
</evidence>
<keyword evidence="3" id="KW-1185">Reference proteome</keyword>
<feature type="compositionally biased region" description="Basic and acidic residues" evidence="1">
    <location>
        <begin position="188"/>
        <end position="207"/>
    </location>
</feature>